<dbReference type="Pfam" id="PF23539">
    <property type="entry name" value="DUF7134"/>
    <property type="match status" value="1"/>
</dbReference>
<evidence type="ECO:0000256" key="4">
    <source>
        <dbReference type="ARBA" id="ARBA00022679"/>
    </source>
</evidence>
<dbReference type="PANTHER" id="PTHR24421:SF10">
    <property type="entry name" value="NITRATE_NITRITE SENSOR PROTEIN NARQ"/>
    <property type="match status" value="1"/>
</dbReference>
<evidence type="ECO:0000313" key="11">
    <source>
        <dbReference type="EMBL" id="KAB2582096.1"/>
    </source>
</evidence>
<feature type="transmembrane region" description="Helical" evidence="9">
    <location>
        <begin position="45"/>
        <end position="63"/>
    </location>
</feature>
<dbReference type="GO" id="GO:0016020">
    <property type="term" value="C:membrane"/>
    <property type="evidence" value="ECO:0007669"/>
    <property type="project" value="InterPro"/>
</dbReference>
<feature type="transmembrane region" description="Helical" evidence="9">
    <location>
        <begin position="137"/>
        <end position="156"/>
    </location>
</feature>
<evidence type="ECO:0000256" key="7">
    <source>
        <dbReference type="ARBA" id="ARBA00022840"/>
    </source>
</evidence>
<keyword evidence="7" id="KW-0067">ATP-binding</keyword>
<evidence type="ECO:0000259" key="10">
    <source>
        <dbReference type="SMART" id="SM00387"/>
    </source>
</evidence>
<comment type="caution">
    <text evidence="12">The sequence shown here is derived from an EMBL/GenBank/DDBJ whole genome shotgun (WGS) entry which is preliminary data.</text>
</comment>
<feature type="transmembrane region" description="Helical" evidence="9">
    <location>
        <begin position="69"/>
        <end position="102"/>
    </location>
</feature>
<keyword evidence="14" id="KW-1185">Reference proteome</keyword>
<dbReference type="PANTHER" id="PTHR24421">
    <property type="entry name" value="NITRATE/NITRITE SENSOR PROTEIN NARX-RELATED"/>
    <property type="match status" value="1"/>
</dbReference>
<dbReference type="SUPFAM" id="SSF55874">
    <property type="entry name" value="ATPase domain of HSP90 chaperone/DNA topoisomerase II/histidine kinase"/>
    <property type="match status" value="1"/>
</dbReference>
<evidence type="ECO:0000256" key="2">
    <source>
        <dbReference type="ARBA" id="ARBA00012438"/>
    </source>
</evidence>
<feature type="transmembrane region" description="Helical" evidence="9">
    <location>
        <begin position="114"/>
        <end position="131"/>
    </location>
</feature>
<evidence type="ECO:0000313" key="14">
    <source>
        <dbReference type="Proteomes" id="UP000627573"/>
    </source>
</evidence>
<keyword evidence="9" id="KW-0812">Transmembrane</keyword>
<evidence type="ECO:0000313" key="12">
    <source>
        <dbReference type="EMBL" id="MBH5147494.1"/>
    </source>
</evidence>
<evidence type="ECO:0000256" key="3">
    <source>
        <dbReference type="ARBA" id="ARBA00022553"/>
    </source>
</evidence>
<feature type="transmembrane region" description="Helical" evidence="9">
    <location>
        <begin position="20"/>
        <end position="38"/>
    </location>
</feature>
<name>A0A1F2PU69_RHOER</name>
<evidence type="ECO:0000256" key="5">
    <source>
        <dbReference type="ARBA" id="ARBA00022741"/>
    </source>
</evidence>
<evidence type="ECO:0000256" key="1">
    <source>
        <dbReference type="ARBA" id="ARBA00000085"/>
    </source>
</evidence>
<evidence type="ECO:0000256" key="8">
    <source>
        <dbReference type="ARBA" id="ARBA00023012"/>
    </source>
</evidence>
<dbReference type="EMBL" id="JAECSB010000099">
    <property type="protein sequence ID" value="MBH5147494.1"/>
    <property type="molecule type" value="Genomic_DNA"/>
</dbReference>
<dbReference type="SMART" id="SM00387">
    <property type="entry name" value="HATPase_c"/>
    <property type="match status" value="1"/>
</dbReference>
<feature type="domain" description="Histidine kinase/HSP90-like ATPase" evidence="10">
    <location>
        <begin position="299"/>
        <end position="390"/>
    </location>
</feature>
<organism evidence="12 14">
    <name type="scientific">Rhodococcus erythropolis</name>
    <name type="common">Arthrobacter picolinophilus</name>
    <dbReference type="NCBI Taxonomy" id="1833"/>
    <lineage>
        <taxon>Bacteria</taxon>
        <taxon>Bacillati</taxon>
        <taxon>Actinomycetota</taxon>
        <taxon>Actinomycetes</taxon>
        <taxon>Mycobacteriales</taxon>
        <taxon>Nocardiaceae</taxon>
        <taxon>Rhodococcus</taxon>
        <taxon>Rhodococcus erythropolis group</taxon>
    </lineage>
</organism>
<dbReference type="GO" id="GO:0005524">
    <property type="term" value="F:ATP binding"/>
    <property type="evidence" value="ECO:0007669"/>
    <property type="project" value="UniProtKB-KW"/>
</dbReference>
<proteinExistence type="predicted"/>
<dbReference type="InterPro" id="IPR050482">
    <property type="entry name" value="Sensor_HK_TwoCompSys"/>
</dbReference>
<accession>A0A1F2PU69</accession>
<dbReference type="AlphaFoldDB" id="A0A1F2PU69"/>
<dbReference type="GO" id="GO:0046983">
    <property type="term" value="F:protein dimerization activity"/>
    <property type="evidence" value="ECO:0007669"/>
    <property type="project" value="InterPro"/>
</dbReference>
<reference evidence="11 13" key="1">
    <citation type="journal article" date="2017" name="Poromechanics V (2013)">
        <title>Genomic Characterization of the Arsenic-Tolerant Actinobacterium, &lt;i&gt;Rhodococcus erythropolis&lt;/i&gt; S43.</title>
        <authorList>
            <person name="Retamal-Morales G."/>
            <person name="Mehnert M."/>
            <person name="Schwabe R."/>
            <person name="Tischler D."/>
            <person name="Schloemann M."/>
            <person name="Levican G.J."/>
        </authorList>
    </citation>
    <scope>NUCLEOTIDE SEQUENCE [LARGE SCALE GENOMIC DNA]</scope>
    <source>
        <strain evidence="11 13">S43</strain>
    </source>
</reference>
<dbReference type="InterPro" id="IPR011712">
    <property type="entry name" value="Sig_transdc_His_kin_sub3_dim/P"/>
</dbReference>
<keyword evidence="5" id="KW-0547">Nucleotide-binding</keyword>
<dbReference type="Pfam" id="PF02518">
    <property type="entry name" value="HATPase_c"/>
    <property type="match status" value="1"/>
</dbReference>
<keyword evidence="3" id="KW-0597">Phosphoprotein</keyword>
<keyword evidence="9" id="KW-1133">Transmembrane helix</keyword>
<dbReference type="EMBL" id="MRBO01000734">
    <property type="protein sequence ID" value="KAB2582096.1"/>
    <property type="molecule type" value="Genomic_DNA"/>
</dbReference>
<evidence type="ECO:0000256" key="6">
    <source>
        <dbReference type="ARBA" id="ARBA00022777"/>
    </source>
</evidence>
<dbReference type="InterPro" id="IPR003594">
    <property type="entry name" value="HATPase_dom"/>
</dbReference>
<reference evidence="12 14" key="2">
    <citation type="submission" date="2020-12" db="EMBL/GenBank/DDBJ databases">
        <title>Draft genome sequence of furan degrading bacterial strain FUR100.</title>
        <authorList>
            <person name="Woiski C."/>
        </authorList>
    </citation>
    <scope>NUCLEOTIDE SEQUENCE [LARGE SCALE GENOMIC DNA]</scope>
    <source>
        <strain evidence="12 14">FUR100</strain>
    </source>
</reference>
<dbReference type="CDD" id="cd16917">
    <property type="entry name" value="HATPase_UhpB-NarQ-NarX-like"/>
    <property type="match status" value="1"/>
</dbReference>
<evidence type="ECO:0000313" key="13">
    <source>
        <dbReference type="Proteomes" id="UP000325576"/>
    </source>
</evidence>
<dbReference type="InterPro" id="IPR055558">
    <property type="entry name" value="DUF7134"/>
</dbReference>
<keyword evidence="8" id="KW-0902">Two-component regulatory system</keyword>
<protein>
    <recommendedName>
        <fullName evidence="2">histidine kinase</fullName>
        <ecNumber evidence="2">2.7.13.3</ecNumber>
    </recommendedName>
</protein>
<keyword evidence="9" id="KW-0472">Membrane</keyword>
<keyword evidence="4" id="KW-0808">Transferase</keyword>
<keyword evidence="6 12" id="KW-0418">Kinase</keyword>
<dbReference type="Pfam" id="PF07730">
    <property type="entry name" value="HisKA_3"/>
    <property type="match status" value="1"/>
</dbReference>
<dbReference type="Gene3D" id="3.30.565.10">
    <property type="entry name" value="Histidine kinase-like ATPase, C-terminal domain"/>
    <property type="match status" value="1"/>
</dbReference>
<dbReference type="Gene3D" id="1.20.5.1930">
    <property type="match status" value="1"/>
</dbReference>
<dbReference type="Proteomes" id="UP000325576">
    <property type="component" value="Unassembled WGS sequence"/>
</dbReference>
<dbReference type="RefSeq" id="WP_019748973.1">
    <property type="nucleotide sequence ID" value="NZ_BHXB01000001.1"/>
</dbReference>
<sequence length="400" mass="42536">MTSTSTWGRWCAEHPRTIDLALTILVLLATWTAHRIALDGNDTREVTVVGVLVTAIAAATIVFRRRYPFSALAVAVLLGVLMIALSAPPNAGTGSAAMVCLYYVASTSDRRRTFFAAASTVSSLMLVTIFLGVGNNLLQEALGLLAWLLMASFAGAEVRSRRAYLESVEARAVQAERMREDEARHRVVEERMRIARDLHDVVAHHIALVNLQVGVASHLIGKDPEKATTALRGVEETSKAALDEIRATVGVLRDAQDGDRSMKPAPGLSDLPALVDQFVSAGMEIEVRAVGSLRPLGPAVDLTAYRIIQEALVNASKHALPGAVTVSLSYEAEVLVLSVENSGTAVPSTSPPGYGLLGMKERAQAMGGEVSAGFRADGGFRVDAQLPLVSVSSGSEREES</sequence>
<dbReference type="EC" id="2.7.13.3" evidence="2"/>
<dbReference type="Proteomes" id="UP000627573">
    <property type="component" value="Unassembled WGS sequence"/>
</dbReference>
<dbReference type="GO" id="GO:0000155">
    <property type="term" value="F:phosphorelay sensor kinase activity"/>
    <property type="evidence" value="ECO:0007669"/>
    <property type="project" value="InterPro"/>
</dbReference>
<gene>
    <name evidence="11" type="ORF">BS297_27515</name>
    <name evidence="12" type="ORF">I3517_33335</name>
</gene>
<comment type="catalytic activity">
    <reaction evidence="1">
        <text>ATP + protein L-histidine = ADP + protein N-phospho-L-histidine.</text>
        <dbReference type="EC" id="2.7.13.3"/>
    </reaction>
</comment>
<dbReference type="InterPro" id="IPR036890">
    <property type="entry name" value="HATPase_C_sf"/>
</dbReference>
<evidence type="ECO:0000256" key="9">
    <source>
        <dbReference type="SAM" id="Phobius"/>
    </source>
</evidence>